<keyword evidence="3 5" id="KW-1133">Transmembrane helix</keyword>
<evidence type="ECO:0000313" key="7">
    <source>
        <dbReference type="Proteomes" id="UP000054018"/>
    </source>
</evidence>
<evidence type="ECO:0000313" key="6">
    <source>
        <dbReference type="EMBL" id="KIK22462.1"/>
    </source>
</evidence>
<dbReference type="Gene3D" id="1.20.1250.20">
    <property type="entry name" value="MFS general substrate transporter like domains"/>
    <property type="match status" value="1"/>
</dbReference>
<evidence type="ECO:0000256" key="2">
    <source>
        <dbReference type="ARBA" id="ARBA00022692"/>
    </source>
</evidence>
<feature type="transmembrane region" description="Helical" evidence="5">
    <location>
        <begin position="125"/>
        <end position="145"/>
    </location>
</feature>
<name>A0A0C9ZIZ6_9AGAM</name>
<dbReference type="Proteomes" id="UP000054018">
    <property type="component" value="Unassembled WGS sequence"/>
</dbReference>
<dbReference type="PANTHER" id="PTHR21576">
    <property type="entry name" value="UNCHARACTERIZED NODULIN-LIKE PROTEIN"/>
    <property type="match status" value="1"/>
</dbReference>
<feature type="transmembrane region" description="Helical" evidence="5">
    <location>
        <begin position="254"/>
        <end position="272"/>
    </location>
</feature>
<dbReference type="STRING" id="765257.A0A0C9ZIZ6"/>
<keyword evidence="2 5" id="KW-0812">Transmembrane</keyword>
<reference evidence="7" key="2">
    <citation type="submission" date="2015-01" db="EMBL/GenBank/DDBJ databases">
        <title>Evolutionary Origins and Diversification of the Mycorrhizal Mutualists.</title>
        <authorList>
            <consortium name="DOE Joint Genome Institute"/>
            <consortium name="Mycorrhizal Genomics Consortium"/>
            <person name="Kohler A."/>
            <person name="Kuo A."/>
            <person name="Nagy L.G."/>
            <person name="Floudas D."/>
            <person name="Copeland A."/>
            <person name="Barry K.W."/>
            <person name="Cichocki N."/>
            <person name="Veneault-Fourrey C."/>
            <person name="LaButti K."/>
            <person name="Lindquist E.A."/>
            <person name="Lipzen A."/>
            <person name="Lundell T."/>
            <person name="Morin E."/>
            <person name="Murat C."/>
            <person name="Riley R."/>
            <person name="Ohm R."/>
            <person name="Sun H."/>
            <person name="Tunlid A."/>
            <person name="Henrissat B."/>
            <person name="Grigoriev I.V."/>
            <person name="Hibbett D.S."/>
            <person name="Martin F."/>
        </authorList>
    </citation>
    <scope>NUCLEOTIDE SEQUENCE [LARGE SCALE GENOMIC DNA]</scope>
    <source>
        <strain evidence="7">441</strain>
    </source>
</reference>
<organism evidence="6 7">
    <name type="scientific">Pisolithus microcarpus 441</name>
    <dbReference type="NCBI Taxonomy" id="765257"/>
    <lineage>
        <taxon>Eukaryota</taxon>
        <taxon>Fungi</taxon>
        <taxon>Dikarya</taxon>
        <taxon>Basidiomycota</taxon>
        <taxon>Agaricomycotina</taxon>
        <taxon>Agaricomycetes</taxon>
        <taxon>Agaricomycetidae</taxon>
        <taxon>Boletales</taxon>
        <taxon>Sclerodermatineae</taxon>
        <taxon>Pisolithaceae</taxon>
        <taxon>Pisolithus</taxon>
    </lineage>
</organism>
<dbReference type="InterPro" id="IPR011701">
    <property type="entry name" value="MFS"/>
</dbReference>
<feature type="transmembrane region" description="Helical" evidence="5">
    <location>
        <begin position="394"/>
        <end position="412"/>
    </location>
</feature>
<dbReference type="InterPro" id="IPR036259">
    <property type="entry name" value="MFS_trans_sf"/>
</dbReference>
<dbReference type="GO" id="GO:0000329">
    <property type="term" value="C:fungal-type vacuole membrane"/>
    <property type="evidence" value="ECO:0007669"/>
    <property type="project" value="TreeGrafter"/>
</dbReference>
<feature type="transmembrane region" description="Helical" evidence="5">
    <location>
        <begin position="359"/>
        <end position="382"/>
    </location>
</feature>
<dbReference type="GO" id="GO:0022857">
    <property type="term" value="F:transmembrane transporter activity"/>
    <property type="evidence" value="ECO:0007669"/>
    <property type="project" value="InterPro"/>
</dbReference>
<evidence type="ECO:0000256" key="5">
    <source>
        <dbReference type="SAM" id="Phobius"/>
    </source>
</evidence>
<gene>
    <name evidence="6" type="ORF">PISMIDRAFT_102428</name>
</gene>
<feature type="transmembrane region" description="Helical" evidence="5">
    <location>
        <begin position="333"/>
        <end position="353"/>
    </location>
</feature>
<evidence type="ECO:0008006" key="8">
    <source>
        <dbReference type="Google" id="ProtNLM"/>
    </source>
</evidence>
<evidence type="ECO:0000256" key="1">
    <source>
        <dbReference type="ARBA" id="ARBA00004141"/>
    </source>
</evidence>
<dbReference type="AlphaFoldDB" id="A0A0C9ZIZ6"/>
<keyword evidence="4 5" id="KW-0472">Membrane</keyword>
<sequence>MASLTVTRHDVPGLFGARRIITLLGSILVALSSGTNYVRSLIAYAPQLGARLHISHTQLNVVGLAGNVGVFASGPIWGRIVDSRGPRIPLIGAFMCFLAGYTGMKRMYDAGTDSGTSISAAHFTLLVVCGLLTGLGANAGIASAINTTAKSFPASAHATTTGLVQSGFGLSAFLFSTIAHVFFPGDTSAFLLLLALATSTPILVALFMVYPVPLPPTRDEPNSTTLGLSRSRSCSRSDNLPDIHGKMLWRTLDFYLVSFIMALCNGTGITYINNVGTISLALFAKSNPTYDEVEASKWQAAQVSTLSVGNFVGRILCGLVSDFLRNHLHLPRAYSLCIVSSFFIISQALAIGISSVSTLWIATATLGVAYGGLFGALPAIVIDWFGLAHLSENWGYVSLAPLIGGNIFSIMFGRNLDAHTPRGEEENTSHNCLMGRECYVSSLKITLVVCMITLALSTWAAIRDGRRQEGNG</sequence>
<comment type="subcellular location">
    <subcellularLocation>
        <location evidence="1">Membrane</location>
        <topology evidence="1">Multi-pass membrane protein</topology>
    </subcellularLocation>
</comment>
<feature type="transmembrane region" description="Helical" evidence="5">
    <location>
        <begin position="86"/>
        <end position="104"/>
    </location>
</feature>
<dbReference type="PANTHER" id="PTHR21576:SF160">
    <property type="entry name" value="NODULIN-LIKE DOMAIN-CONTAINING PROTEIN"/>
    <property type="match status" value="1"/>
</dbReference>
<keyword evidence="7" id="KW-1185">Reference proteome</keyword>
<feature type="transmembrane region" description="Helical" evidence="5">
    <location>
        <begin position="20"/>
        <end position="38"/>
    </location>
</feature>
<feature type="transmembrane region" description="Helical" evidence="5">
    <location>
        <begin position="443"/>
        <end position="462"/>
    </location>
</feature>
<evidence type="ECO:0000256" key="3">
    <source>
        <dbReference type="ARBA" id="ARBA00022989"/>
    </source>
</evidence>
<dbReference type="SUPFAM" id="SSF103473">
    <property type="entry name" value="MFS general substrate transporter"/>
    <property type="match status" value="1"/>
</dbReference>
<reference evidence="6 7" key="1">
    <citation type="submission" date="2014-04" db="EMBL/GenBank/DDBJ databases">
        <authorList>
            <consortium name="DOE Joint Genome Institute"/>
            <person name="Kuo A."/>
            <person name="Kohler A."/>
            <person name="Costa M.D."/>
            <person name="Nagy L.G."/>
            <person name="Floudas D."/>
            <person name="Copeland A."/>
            <person name="Barry K.W."/>
            <person name="Cichocki N."/>
            <person name="Veneault-Fourrey C."/>
            <person name="LaButti K."/>
            <person name="Lindquist E.A."/>
            <person name="Lipzen A."/>
            <person name="Lundell T."/>
            <person name="Morin E."/>
            <person name="Murat C."/>
            <person name="Sun H."/>
            <person name="Tunlid A."/>
            <person name="Henrissat B."/>
            <person name="Grigoriev I.V."/>
            <person name="Hibbett D.S."/>
            <person name="Martin F."/>
            <person name="Nordberg H.P."/>
            <person name="Cantor M.N."/>
            <person name="Hua S.X."/>
        </authorList>
    </citation>
    <scope>NUCLEOTIDE SEQUENCE [LARGE SCALE GENOMIC DNA]</scope>
    <source>
        <strain evidence="6 7">441</strain>
    </source>
</reference>
<feature type="transmembrane region" description="Helical" evidence="5">
    <location>
        <begin position="190"/>
        <end position="210"/>
    </location>
</feature>
<evidence type="ECO:0000256" key="4">
    <source>
        <dbReference type="ARBA" id="ARBA00023136"/>
    </source>
</evidence>
<dbReference type="Pfam" id="PF07690">
    <property type="entry name" value="MFS_1"/>
    <property type="match status" value="1"/>
</dbReference>
<feature type="transmembrane region" description="Helical" evidence="5">
    <location>
        <begin position="59"/>
        <end position="80"/>
    </location>
</feature>
<dbReference type="EMBL" id="KN833739">
    <property type="protein sequence ID" value="KIK22462.1"/>
    <property type="molecule type" value="Genomic_DNA"/>
</dbReference>
<accession>A0A0C9ZIZ6</accession>
<proteinExistence type="predicted"/>
<dbReference type="OrthoDB" id="410267at2759"/>
<feature type="transmembrane region" description="Helical" evidence="5">
    <location>
        <begin position="165"/>
        <end position="183"/>
    </location>
</feature>
<protein>
    <recommendedName>
        <fullName evidence="8">Nodulin-like domain-containing protein</fullName>
    </recommendedName>
</protein>
<dbReference type="HOGENOM" id="CLU_012596_1_0_1"/>